<dbReference type="Gene3D" id="3.40.50.620">
    <property type="entry name" value="HUPs"/>
    <property type="match status" value="1"/>
</dbReference>
<evidence type="ECO:0008006" key="3">
    <source>
        <dbReference type="Google" id="ProtNLM"/>
    </source>
</evidence>
<gene>
    <name evidence="1" type="ORF">KVP40.0258</name>
</gene>
<dbReference type="SUPFAM" id="SSF52402">
    <property type="entry name" value="Adenine nucleotide alpha hydrolases-like"/>
    <property type="match status" value="1"/>
</dbReference>
<reference evidence="1 2" key="1">
    <citation type="journal article" date="2003" name="J. Bacteriol.">
        <title>Complete genome sequence of the broad-host-range vibriophage KVP40: comparative genomics of a T4-related bacteriophage.</title>
        <authorList>
            <person name="Miller E."/>
            <person name="Heidelberg J."/>
            <person name="Eisen J."/>
            <person name="Nelson W."/>
            <person name="Durkin A."/>
            <person name="Ciecko A."/>
            <person name="Feldblyum T."/>
            <person name="White O."/>
            <person name="Paulsen I."/>
            <person name="Nierman W."/>
            <person name="Lee J."/>
            <person name="Szczypinski B."/>
            <person name="Fraser C."/>
        </authorList>
    </citation>
    <scope>NUCLEOTIDE SEQUENCE</scope>
    <source>
        <strain evidence="2">Isolate Vibrio parahaemolyticus/Japan/Matsuzaki /1991</strain>
    </source>
</reference>
<sequence>MMGYDEIILVSGLDSLVLYEFLERKPHPVYFKWGFAIDDIEMAALPEETTIIEMPEILHLKHDPYEFKTPRNPDLIGRNTLMFNSVFHAFRPNVIYRGMLKGDDFYYDASPTHSDEIAAMWSKMLNKECRIEQPFKDKTKRDIMQMAVEYGIDANSLQHCYNREHNCGRCSKCVDAHVNSMYTDNPDIMWLKRIVNDSGMASLANHMFGVDTVDRIKEFLDEFDRTDC</sequence>
<organismHost>
    <name type="scientific">Vibrio parahaemolyticus</name>
    <dbReference type="NCBI Taxonomy" id="670"/>
</organismHost>
<evidence type="ECO:0000313" key="2">
    <source>
        <dbReference type="Proteomes" id="UP000001785"/>
    </source>
</evidence>
<name>Q6WHP6_BPKVM</name>
<dbReference type="Pfam" id="PF06508">
    <property type="entry name" value="QueC"/>
    <property type="match status" value="1"/>
</dbReference>
<protein>
    <recommendedName>
        <fullName evidence="3">7-cyano-7-deazaguanine synthase</fullName>
    </recommendedName>
</protein>
<dbReference type="InterPro" id="IPR018317">
    <property type="entry name" value="QueC"/>
</dbReference>
<accession>Q6WHP6</accession>
<keyword evidence="2" id="KW-1185">Reference proteome</keyword>
<dbReference type="KEGG" id="vg:2545753"/>
<dbReference type="EMBL" id="AY283928">
    <property type="protein sequence ID" value="AAQ64327.1"/>
    <property type="molecule type" value="Genomic_DNA"/>
</dbReference>
<organism evidence="1 2">
    <name type="scientific">Vibrio phage KVP40 (isolate Vibrio parahaemolyticus/Japan/Matsuzaki/1991)</name>
    <name type="common">KVP40</name>
    <name type="synonym">Bacteriophage KVP40</name>
    <dbReference type="NCBI Taxonomy" id="75320"/>
    <lineage>
        <taxon>Viruses</taxon>
        <taxon>Duplodnaviria</taxon>
        <taxon>Heunggongvirae</taxon>
        <taxon>Uroviricota</taxon>
        <taxon>Caudoviricetes</taxon>
        <taxon>Pantevenvirales</taxon>
        <taxon>Straboviridae</taxon>
        <taxon>Schizotequatrovirus</taxon>
        <taxon>Schizotequatrovirus KVP40</taxon>
    </lineage>
</organism>
<dbReference type="RefSeq" id="NP_899504.1">
    <property type="nucleotide sequence ID" value="NC_005083.2"/>
</dbReference>
<dbReference type="InterPro" id="IPR014729">
    <property type="entry name" value="Rossmann-like_a/b/a_fold"/>
</dbReference>
<dbReference type="GeneID" id="2545753"/>
<evidence type="ECO:0000313" key="1">
    <source>
        <dbReference type="EMBL" id="AAQ64327.1"/>
    </source>
</evidence>
<dbReference type="Proteomes" id="UP000001785">
    <property type="component" value="Segment"/>
</dbReference>
<proteinExistence type="predicted"/>